<feature type="domain" description="HTH lysR-type" evidence="5">
    <location>
        <begin position="1"/>
        <end position="58"/>
    </location>
</feature>
<keyword evidence="3" id="KW-0238">DNA-binding</keyword>
<dbReference type="Gene3D" id="3.40.190.290">
    <property type="match status" value="1"/>
</dbReference>
<dbReference type="InterPro" id="IPR005119">
    <property type="entry name" value="LysR_subst-bd"/>
</dbReference>
<dbReference type="InterPro" id="IPR058163">
    <property type="entry name" value="LysR-type_TF_proteobact-type"/>
</dbReference>
<dbReference type="RefSeq" id="WP_093255848.1">
    <property type="nucleotide sequence ID" value="NZ_FNQM01000020.1"/>
</dbReference>
<dbReference type="PANTHER" id="PTHR30537">
    <property type="entry name" value="HTH-TYPE TRANSCRIPTIONAL REGULATOR"/>
    <property type="match status" value="1"/>
</dbReference>
<dbReference type="EMBL" id="FNQM01000020">
    <property type="protein sequence ID" value="SEA94593.1"/>
    <property type="molecule type" value="Genomic_DNA"/>
</dbReference>
<dbReference type="GO" id="GO:0003700">
    <property type="term" value="F:DNA-binding transcription factor activity"/>
    <property type="evidence" value="ECO:0007669"/>
    <property type="project" value="InterPro"/>
</dbReference>
<sequence length="302" mass="32622">MDWDDLRFFNAIATAGSVARAAQTLGVAQPTVTRRVRDLEQKLGARLFDRLTSGYRMTEAGVRVFTKSVEVARIMRSIADDVAGQEADVAGAVCITASEGIGASWLAPRLGALRAQHPALVINLELSTLTRDVAAGDADVALRMGEPGDDALVGRRIATIPFCLYAARGYLAAHGAPRDFEDLRRHHIIESSGRLEHVPQARLLRDIANGAVTVAALDNIFAQTAVAKAGAGLVGLPCYLGKNDPDLTPILENDFRIELPVWLLTRPDLRSTARVRAVLDFIVAEALRTLPQPGQFLMREAV</sequence>
<reference evidence="6 7" key="1">
    <citation type="submission" date="2016-10" db="EMBL/GenBank/DDBJ databases">
        <authorList>
            <person name="de Groot N.N."/>
        </authorList>
    </citation>
    <scope>NUCLEOTIDE SEQUENCE [LARGE SCALE GENOMIC DNA]</scope>
    <source>
        <strain evidence="6 7">DSM 15345</strain>
    </source>
</reference>
<dbReference type="Gene3D" id="1.10.10.10">
    <property type="entry name" value="Winged helix-like DNA-binding domain superfamily/Winged helix DNA-binding domain"/>
    <property type="match status" value="1"/>
</dbReference>
<accession>A0A1H4FBB2</accession>
<dbReference type="Proteomes" id="UP000198703">
    <property type="component" value="Unassembled WGS sequence"/>
</dbReference>
<evidence type="ECO:0000259" key="5">
    <source>
        <dbReference type="PROSITE" id="PS50931"/>
    </source>
</evidence>
<protein>
    <submittedName>
        <fullName evidence="6">Transcriptional regulator, LysR family</fullName>
    </submittedName>
</protein>
<dbReference type="SUPFAM" id="SSF53850">
    <property type="entry name" value="Periplasmic binding protein-like II"/>
    <property type="match status" value="1"/>
</dbReference>
<dbReference type="PANTHER" id="PTHR30537:SF3">
    <property type="entry name" value="TRANSCRIPTIONAL REGULATORY PROTEIN"/>
    <property type="match status" value="1"/>
</dbReference>
<dbReference type="InterPro" id="IPR036390">
    <property type="entry name" value="WH_DNA-bd_sf"/>
</dbReference>
<dbReference type="PROSITE" id="PS50931">
    <property type="entry name" value="HTH_LYSR"/>
    <property type="match status" value="1"/>
</dbReference>
<organism evidence="6 7">
    <name type="scientific">Rubrimonas cliftonensis</name>
    <dbReference type="NCBI Taxonomy" id="89524"/>
    <lineage>
        <taxon>Bacteria</taxon>
        <taxon>Pseudomonadati</taxon>
        <taxon>Pseudomonadota</taxon>
        <taxon>Alphaproteobacteria</taxon>
        <taxon>Rhodobacterales</taxon>
        <taxon>Paracoccaceae</taxon>
        <taxon>Rubrimonas</taxon>
    </lineage>
</organism>
<dbReference type="FunFam" id="1.10.10.10:FF:000001">
    <property type="entry name" value="LysR family transcriptional regulator"/>
    <property type="match status" value="1"/>
</dbReference>
<dbReference type="AlphaFoldDB" id="A0A1H4FBB2"/>
<dbReference type="OrthoDB" id="9798121at2"/>
<dbReference type="GO" id="GO:0043565">
    <property type="term" value="F:sequence-specific DNA binding"/>
    <property type="evidence" value="ECO:0007669"/>
    <property type="project" value="TreeGrafter"/>
</dbReference>
<comment type="similarity">
    <text evidence="1">Belongs to the LysR transcriptional regulatory family.</text>
</comment>
<evidence type="ECO:0000256" key="3">
    <source>
        <dbReference type="ARBA" id="ARBA00023125"/>
    </source>
</evidence>
<dbReference type="STRING" id="89524.SAMN05444370_12044"/>
<keyword evidence="2" id="KW-0805">Transcription regulation</keyword>
<evidence type="ECO:0000313" key="6">
    <source>
        <dbReference type="EMBL" id="SEA94593.1"/>
    </source>
</evidence>
<proteinExistence type="inferred from homology"/>
<dbReference type="InterPro" id="IPR036388">
    <property type="entry name" value="WH-like_DNA-bd_sf"/>
</dbReference>
<evidence type="ECO:0000256" key="2">
    <source>
        <dbReference type="ARBA" id="ARBA00023015"/>
    </source>
</evidence>
<evidence type="ECO:0000313" key="7">
    <source>
        <dbReference type="Proteomes" id="UP000198703"/>
    </source>
</evidence>
<keyword evidence="7" id="KW-1185">Reference proteome</keyword>
<gene>
    <name evidence="6" type="ORF">SAMN05444370_12044</name>
</gene>
<dbReference type="Pfam" id="PF00126">
    <property type="entry name" value="HTH_1"/>
    <property type="match status" value="1"/>
</dbReference>
<keyword evidence="4" id="KW-0804">Transcription</keyword>
<dbReference type="GO" id="GO:0006351">
    <property type="term" value="P:DNA-templated transcription"/>
    <property type="evidence" value="ECO:0007669"/>
    <property type="project" value="TreeGrafter"/>
</dbReference>
<dbReference type="SUPFAM" id="SSF46785">
    <property type="entry name" value="Winged helix' DNA-binding domain"/>
    <property type="match status" value="1"/>
</dbReference>
<evidence type="ECO:0000256" key="1">
    <source>
        <dbReference type="ARBA" id="ARBA00009437"/>
    </source>
</evidence>
<dbReference type="PRINTS" id="PR00039">
    <property type="entry name" value="HTHLYSR"/>
</dbReference>
<dbReference type="Pfam" id="PF03466">
    <property type="entry name" value="LysR_substrate"/>
    <property type="match status" value="1"/>
</dbReference>
<dbReference type="InterPro" id="IPR000847">
    <property type="entry name" value="LysR_HTH_N"/>
</dbReference>
<name>A0A1H4FBB2_9RHOB</name>
<evidence type="ECO:0000256" key="4">
    <source>
        <dbReference type="ARBA" id="ARBA00023163"/>
    </source>
</evidence>